<accession>A0A2P2IUH1</accession>
<sequence>MFVCTQLSYKIDKRSDSTLTISA</sequence>
<reference evidence="1" key="1">
    <citation type="submission" date="2018-02" db="EMBL/GenBank/DDBJ databases">
        <title>Rhizophora mucronata_Transcriptome.</title>
        <authorList>
            <person name="Meera S.P."/>
            <person name="Sreeshan A."/>
            <person name="Augustine A."/>
        </authorList>
    </citation>
    <scope>NUCLEOTIDE SEQUENCE</scope>
    <source>
        <tissue evidence="1">Leaf</tissue>
    </source>
</reference>
<organism evidence="1">
    <name type="scientific">Rhizophora mucronata</name>
    <name type="common">Asiatic mangrove</name>
    <dbReference type="NCBI Taxonomy" id="61149"/>
    <lineage>
        <taxon>Eukaryota</taxon>
        <taxon>Viridiplantae</taxon>
        <taxon>Streptophyta</taxon>
        <taxon>Embryophyta</taxon>
        <taxon>Tracheophyta</taxon>
        <taxon>Spermatophyta</taxon>
        <taxon>Magnoliopsida</taxon>
        <taxon>eudicotyledons</taxon>
        <taxon>Gunneridae</taxon>
        <taxon>Pentapetalae</taxon>
        <taxon>rosids</taxon>
        <taxon>fabids</taxon>
        <taxon>Malpighiales</taxon>
        <taxon>Rhizophoraceae</taxon>
        <taxon>Rhizophora</taxon>
    </lineage>
</organism>
<dbReference type="AlphaFoldDB" id="A0A2P2IUH1"/>
<protein>
    <submittedName>
        <fullName evidence="1">Uncharacterized protein</fullName>
    </submittedName>
</protein>
<name>A0A2P2IUH1_RHIMU</name>
<dbReference type="EMBL" id="GGEC01004377">
    <property type="protein sequence ID" value="MBW84860.1"/>
    <property type="molecule type" value="Transcribed_RNA"/>
</dbReference>
<proteinExistence type="predicted"/>
<evidence type="ECO:0000313" key="1">
    <source>
        <dbReference type="EMBL" id="MBW84860.1"/>
    </source>
</evidence>